<accession>A0ACB8S552</accession>
<gene>
    <name evidence="1" type="ORF">FA95DRAFT_422043</name>
</gene>
<organism evidence="1 2">
    <name type="scientific">Auriscalpium vulgare</name>
    <dbReference type="NCBI Taxonomy" id="40419"/>
    <lineage>
        <taxon>Eukaryota</taxon>
        <taxon>Fungi</taxon>
        <taxon>Dikarya</taxon>
        <taxon>Basidiomycota</taxon>
        <taxon>Agaricomycotina</taxon>
        <taxon>Agaricomycetes</taxon>
        <taxon>Russulales</taxon>
        <taxon>Auriscalpiaceae</taxon>
        <taxon>Auriscalpium</taxon>
    </lineage>
</organism>
<dbReference type="Proteomes" id="UP000814033">
    <property type="component" value="Unassembled WGS sequence"/>
</dbReference>
<sequence length="1515" mass="166136">MSDGASLRQAWYTALNDAQSGFRRLLTSPSSPEWKRVPVPSDNALSNAKGKGRSSVPELADVVIHRKTVKSEDAVYRVVLDIPVGDEQIPLEAWKSVLTTPELRKEWDPAVESASLLEMLDPTTRVSKTNFTLGWPANPRDAVTISRIFNDTSTIINISTSLPRSPDEPAYLRPSPPYVRSNVKLLSWCIQQIPPSETQSDDASLRKPLPARLRITCFWQHDLRSLWNFGSSSSFSQQLASMVLGLYKSVLKRRSRVPVLKGYGNGVTIERIRFDIDRESLHVEYAIIPEDDDHSIHPSEGVDELHAIREHRRLTRTVEFSVPISEGWDIQLTTKASTNEVAQLPWSARAFRSASVPSSSDGTTNEQDDILLRVNHTRLLDDHSILKVRIVIERSASSGLRLNGISQSIESVEERNPSSYFMSPQMLQDATSTADLSLHTASSAATGGSTMSGSSGSRTPLRPQLVRTLTERSAAQDKSILSRVRRNYIYFSSLLQEPEAKWKRTTEARGVSVTQLDSIDPTLVVYKADATFVGVGLWDLYAAISSPGARIYWDKQHEDALLLEDVNELTELWHFKSRPAWPANARDAVLLKTVYKSPTTVHVFAFSADEPSLFPNIPIPELNTIRTQVDLQGFAIEALSPTTTLLTLLEQSDPKGWSNKASIPQQMVATLAGIGEFAIKCGGPPVATRLAGGKATDLRYDHERGLFRIEYETSNSRRTTASTAETSAAMSRPESGAAASAESNPIVELELRCDIDTWASSLDIVIDPPPQSISCLRRHRLSGGGGGLWLTLTHDAVLAGEERLMAIVRKGPGRERGIVMVNGAKVTVDVEDLPDHEIKSLSRQKRTKPARIPLDQPPVMGVIRRRKREWSGDGESGSESEGPLPSSGSTKSAVSTIWPGAPKFPSPLGRYFMLAMESAATTTQQAVAAISPPPLSTETHSLTSATPPIKYALDALSYVQCVYTRPSLDGWTVVTEKGLPLHRKLVPEVSPSIPVHRGEKVIEGFSAEEIAAVVSNYDCRKRWDNRFANAFVLETFAGECHTAFVSLKASFPFRDRGLYVASVVARGQRDGKRASEPPDGRTPIFIVASSFSPDSSARFMSAKYNPANLPIGRMFVDGWVLETLDPYTTENYAIPSTRCTRIVAADYAGSIPAAVNATANATLVKSVLAVETYVKSISSLPFTRLPAVGVFAPYSAEEKQDVGGWTLRRRDETRTLVQTSYTPDDQVYHSTVLLTIPTVPPQRPSSPEPKPDAKMSKVASELSSSDSAESLSPPASRPHSESVSSITAATPRHRRVSSSVASGRTASRERALRSSSSAFTIRGEVRHATDLLVAEVVVDSHLYPDGYDVELRSHIRNPDRPIALLNGEGSVLPEEKVLPLTYTVHTLPSSPLHSSGLTPDHPPRHLLRLMLPTAQQQISTLLDPLTGETRAPPPKPQWYVDMNEKGAVVRIQIRPLGTGASVKKAPGGVVIDGIAVKVESEKESLTSLGREELQDDRVSRMAVLTRLVARRFDIW</sequence>
<protein>
    <submittedName>
        <fullName evidence="1">Uncharacterized protein</fullName>
    </submittedName>
</protein>
<evidence type="ECO:0000313" key="2">
    <source>
        <dbReference type="Proteomes" id="UP000814033"/>
    </source>
</evidence>
<dbReference type="EMBL" id="MU275856">
    <property type="protein sequence ID" value="KAI0051015.1"/>
    <property type="molecule type" value="Genomic_DNA"/>
</dbReference>
<proteinExistence type="predicted"/>
<reference evidence="1" key="1">
    <citation type="submission" date="2021-02" db="EMBL/GenBank/DDBJ databases">
        <authorList>
            <consortium name="DOE Joint Genome Institute"/>
            <person name="Ahrendt S."/>
            <person name="Looney B.P."/>
            <person name="Miyauchi S."/>
            <person name="Morin E."/>
            <person name="Drula E."/>
            <person name="Courty P.E."/>
            <person name="Chicoki N."/>
            <person name="Fauchery L."/>
            <person name="Kohler A."/>
            <person name="Kuo A."/>
            <person name="Labutti K."/>
            <person name="Pangilinan J."/>
            <person name="Lipzen A."/>
            <person name="Riley R."/>
            <person name="Andreopoulos W."/>
            <person name="He G."/>
            <person name="Johnson J."/>
            <person name="Barry K.W."/>
            <person name="Grigoriev I.V."/>
            <person name="Nagy L."/>
            <person name="Hibbett D."/>
            <person name="Henrissat B."/>
            <person name="Matheny P.B."/>
            <person name="Labbe J."/>
            <person name="Martin F."/>
        </authorList>
    </citation>
    <scope>NUCLEOTIDE SEQUENCE</scope>
    <source>
        <strain evidence="1">FP105234-sp</strain>
    </source>
</reference>
<keyword evidence="2" id="KW-1185">Reference proteome</keyword>
<name>A0ACB8S552_9AGAM</name>
<comment type="caution">
    <text evidence="1">The sequence shown here is derived from an EMBL/GenBank/DDBJ whole genome shotgun (WGS) entry which is preliminary data.</text>
</comment>
<evidence type="ECO:0000313" key="1">
    <source>
        <dbReference type="EMBL" id="KAI0051015.1"/>
    </source>
</evidence>
<reference evidence="1" key="2">
    <citation type="journal article" date="2022" name="New Phytol.">
        <title>Evolutionary transition to the ectomycorrhizal habit in the genomes of a hyperdiverse lineage of mushroom-forming fungi.</title>
        <authorList>
            <person name="Looney B."/>
            <person name="Miyauchi S."/>
            <person name="Morin E."/>
            <person name="Drula E."/>
            <person name="Courty P.E."/>
            <person name="Kohler A."/>
            <person name="Kuo A."/>
            <person name="LaButti K."/>
            <person name="Pangilinan J."/>
            <person name="Lipzen A."/>
            <person name="Riley R."/>
            <person name="Andreopoulos W."/>
            <person name="He G."/>
            <person name="Johnson J."/>
            <person name="Nolan M."/>
            <person name="Tritt A."/>
            <person name="Barry K.W."/>
            <person name="Grigoriev I.V."/>
            <person name="Nagy L.G."/>
            <person name="Hibbett D."/>
            <person name="Henrissat B."/>
            <person name="Matheny P.B."/>
            <person name="Labbe J."/>
            <person name="Martin F.M."/>
        </authorList>
    </citation>
    <scope>NUCLEOTIDE SEQUENCE</scope>
    <source>
        <strain evidence="1">FP105234-sp</strain>
    </source>
</reference>